<protein>
    <recommendedName>
        <fullName evidence="3">Transposase IS4-like domain-containing protein</fullName>
    </recommendedName>
</protein>
<sequence>MAKLARDQIGAESLTVVADRGYYTGTEIVACEQAEISPFVLKLLTSSSKAEDRFGKQDFLYVSTLDEYRCLVGNY</sequence>
<evidence type="ECO:0008006" key="3">
    <source>
        <dbReference type="Google" id="ProtNLM"/>
    </source>
</evidence>
<evidence type="ECO:0000313" key="2">
    <source>
        <dbReference type="Proteomes" id="UP000016702"/>
    </source>
</evidence>
<keyword evidence="2" id="KW-1185">Reference proteome</keyword>
<organism evidence="1 2">
    <name type="scientific">Pseudomonas putida NBRC 14164</name>
    <dbReference type="NCBI Taxonomy" id="1211579"/>
    <lineage>
        <taxon>Bacteria</taxon>
        <taxon>Pseudomonadati</taxon>
        <taxon>Pseudomonadota</taxon>
        <taxon>Gammaproteobacteria</taxon>
        <taxon>Pseudomonadales</taxon>
        <taxon>Pseudomonadaceae</taxon>
        <taxon>Pseudomonas</taxon>
    </lineage>
</organism>
<reference evidence="1 2" key="1">
    <citation type="journal article" date="2014" name="Genome Announc.">
        <title>The Complete Genome Sequence of Pseudomonas putida NBRC 14164T Confirms High Intraspecies Variation.</title>
        <authorList>
            <person name="Ohji S."/>
            <person name="Yamazoe A."/>
            <person name="Hosoyama A."/>
            <person name="Tsuchikane K."/>
            <person name="Ezaki T."/>
            <person name="Fujita N."/>
        </authorList>
    </citation>
    <scope>NUCLEOTIDE SEQUENCE [LARGE SCALE GENOMIC DNA]</scope>
    <source>
        <strain evidence="1 2">NBRC 14164</strain>
    </source>
</reference>
<gene>
    <name evidence="1" type="ORF">PP4_05790</name>
</gene>
<accession>A0ABM7EA98</accession>
<evidence type="ECO:0000313" key="1">
    <source>
        <dbReference type="EMBL" id="BAN52432.1"/>
    </source>
</evidence>
<name>A0ABM7EA98_PSEPU</name>
<dbReference type="EMBL" id="AP013070">
    <property type="protein sequence ID" value="BAN52432.1"/>
    <property type="molecule type" value="Genomic_DNA"/>
</dbReference>
<proteinExistence type="predicted"/>
<dbReference type="Proteomes" id="UP000016702">
    <property type="component" value="Chromosome"/>
</dbReference>